<dbReference type="STRING" id="7176.B0X094"/>
<dbReference type="VEuPathDB" id="VectorBase:CPIJ013019"/>
<dbReference type="InParanoid" id="B0X094"/>
<dbReference type="InterPro" id="IPR003959">
    <property type="entry name" value="ATPase_AAA_core"/>
</dbReference>
<dbReference type="PANTHER" id="PTHR48470">
    <property type="entry name" value="CELL DIVISION CONTROL PROTEIN 48 C ISOFORM 1"/>
    <property type="match status" value="1"/>
</dbReference>
<dbReference type="AlphaFoldDB" id="B0X094"/>
<dbReference type="eggNOG" id="KOG0733">
    <property type="taxonomic scope" value="Eukaryota"/>
</dbReference>
<protein>
    <submittedName>
        <fullName evidence="3 4">Ribosome biogenesis ATPase RIX7</fullName>
    </submittedName>
</protein>
<dbReference type="EMBL" id="DS232230">
    <property type="protein sequence ID" value="EDS37969.1"/>
    <property type="molecule type" value="Genomic_DNA"/>
</dbReference>
<organism>
    <name type="scientific">Culex quinquefasciatus</name>
    <name type="common">Southern house mosquito</name>
    <name type="synonym">Culex pungens</name>
    <dbReference type="NCBI Taxonomy" id="7176"/>
    <lineage>
        <taxon>Eukaryota</taxon>
        <taxon>Metazoa</taxon>
        <taxon>Ecdysozoa</taxon>
        <taxon>Arthropoda</taxon>
        <taxon>Hexapoda</taxon>
        <taxon>Insecta</taxon>
        <taxon>Pterygota</taxon>
        <taxon>Neoptera</taxon>
        <taxon>Endopterygota</taxon>
        <taxon>Diptera</taxon>
        <taxon>Nematocera</taxon>
        <taxon>Culicoidea</taxon>
        <taxon>Culicidae</taxon>
        <taxon>Culicinae</taxon>
        <taxon>Culicini</taxon>
        <taxon>Culex</taxon>
        <taxon>Culex</taxon>
    </lineage>
</organism>
<evidence type="ECO:0000259" key="2">
    <source>
        <dbReference type="Pfam" id="PF00004"/>
    </source>
</evidence>
<sequence length="342" mass="37930">MRLNRACVASVALTRKSRSEFRSAKRAQTLKIICKNLKLEQTMDYDENANLALGYVAAVTTAIKRMLTERERQQLLVERRKTDQDRLKQLAKKVVVDDKLVSGFPSITNPNSRSPFRHLDFSTSVTAELRSNPSLPARTRVPELAVEYYTVLRAQAKGATNLVAGVSSKSEQRIQDIQEVFNQATVLSPCLLFFDDINAISANRVTAQKDMERQIVAQLLCSLDGLCESKKVTRCSSSVLPTGGMRSTRPCVAPVALNRKSGSKLRSAKRALRIWKSPNSRRPSTTTNSPVTSEQLCWRWSPARPRTLTAVGRGHSRALSGNPAPQSGTGMTQATCQEGRRR</sequence>
<feature type="compositionally biased region" description="Polar residues" evidence="1">
    <location>
        <begin position="323"/>
        <end position="336"/>
    </location>
</feature>
<evidence type="ECO:0000313" key="3">
    <source>
        <dbReference type="EMBL" id="EDS37969.1"/>
    </source>
</evidence>
<dbReference type="Proteomes" id="UP000002320">
    <property type="component" value="Unassembled WGS sequence"/>
</dbReference>
<dbReference type="HOGENOM" id="CLU_811991_0_0_1"/>
<dbReference type="GO" id="GO:0005524">
    <property type="term" value="F:ATP binding"/>
    <property type="evidence" value="ECO:0007669"/>
    <property type="project" value="InterPro"/>
</dbReference>
<dbReference type="KEGG" id="cqu:CpipJ_CPIJ013019"/>
<dbReference type="SUPFAM" id="SSF52540">
    <property type="entry name" value="P-loop containing nucleoside triphosphate hydrolases"/>
    <property type="match status" value="1"/>
</dbReference>
<name>B0X094_CULQU</name>
<gene>
    <name evidence="4" type="primary">6045762</name>
    <name evidence="3" type="ORF">CpipJ_CPIJ013019</name>
</gene>
<dbReference type="EnsemblMetazoa" id="CPIJ013019-RA">
    <property type="protein sequence ID" value="CPIJ013019-PA"/>
    <property type="gene ID" value="CPIJ013019"/>
</dbReference>
<evidence type="ECO:0000313" key="4">
    <source>
        <dbReference type="EnsemblMetazoa" id="CPIJ013019-PA"/>
    </source>
</evidence>
<reference evidence="3" key="1">
    <citation type="submission" date="2007-03" db="EMBL/GenBank/DDBJ databases">
        <title>Annotation of Culex pipiens quinquefasciatus.</title>
        <authorList>
            <consortium name="The Broad Institute Genome Sequencing Platform"/>
            <person name="Atkinson P.W."/>
            <person name="Hemingway J."/>
            <person name="Christensen B.M."/>
            <person name="Higgs S."/>
            <person name="Kodira C."/>
            <person name="Hannick L."/>
            <person name="Megy K."/>
            <person name="O'Leary S."/>
            <person name="Pearson M."/>
            <person name="Haas B.J."/>
            <person name="Mauceli E."/>
            <person name="Wortman J.R."/>
            <person name="Lee N.H."/>
            <person name="Guigo R."/>
            <person name="Stanke M."/>
            <person name="Alvarado L."/>
            <person name="Amedeo P."/>
            <person name="Antoine C.H."/>
            <person name="Arensburger P."/>
            <person name="Bidwell S.L."/>
            <person name="Crawford M."/>
            <person name="Camaro F."/>
            <person name="Devon K."/>
            <person name="Engels R."/>
            <person name="Hammond M."/>
            <person name="Howarth C."/>
            <person name="Koehrsen M."/>
            <person name="Lawson D."/>
            <person name="Montgomery P."/>
            <person name="Nene V."/>
            <person name="Nusbaum C."/>
            <person name="Puiu D."/>
            <person name="Romero-Severson J."/>
            <person name="Severson D.W."/>
            <person name="Shumway M."/>
            <person name="Sisk P."/>
            <person name="Stolte C."/>
            <person name="Zeng Q."/>
            <person name="Eisenstadt E."/>
            <person name="Fraser-Liggett C."/>
            <person name="Strausberg R."/>
            <person name="Galagan J."/>
            <person name="Birren B."/>
            <person name="Collins F.H."/>
        </authorList>
    </citation>
    <scope>NUCLEOTIDE SEQUENCE [LARGE SCALE GENOMIC DNA]</scope>
    <source>
        <strain evidence="3">JHB</strain>
    </source>
</reference>
<proteinExistence type="predicted"/>
<dbReference type="InterPro" id="IPR027417">
    <property type="entry name" value="P-loop_NTPase"/>
</dbReference>
<dbReference type="OrthoDB" id="27435at2759"/>
<evidence type="ECO:0000313" key="5">
    <source>
        <dbReference type="Proteomes" id="UP000002320"/>
    </source>
</evidence>
<dbReference type="GO" id="GO:0016887">
    <property type="term" value="F:ATP hydrolysis activity"/>
    <property type="evidence" value="ECO:0007669"/>
    <property type="project" value="InterPro"/>
</dbReference>
<dbReference type="Pfam" id="PF00004">
    <property type="entry name" value="AAA"/>
    <property type="match status" value="1"/>
</dbReference>
<dbReference type="VEuPathDB" id="VectorBase:CQUJHB012168"/>
<evidence type="ECO:0000256" key="1">
    <source>
        <dbReference type="SAM" id="MobiDB-lite"/>
    </source>
</evidence>
<feature type="domain" description="ATPase AAA-type core" evidence="2">
    <location>
        <begin position="171"/>
        <end position="229"/>
    </location>
</feature>
<dbReference type="InterPro" id="IPR055278">
    <property type="entry name" value="CDC48c"/>
</dbReference>
<keyword evidence="5" id="KW-1185">Reference proteome</keyword>
<reference evidence="4" key="2">
    <citation type="submission" date="2020-05" db="UniProtKB">
        <authorList>
            <consortium name="EnsemblMetazoa"/>
        </authorList>
    </citation>
    <scope>IDENTIFICATION</scope>
    <source>
        <strain evidence="4">JHB</strain>
    </source>
</reference>
<accession>B0X094</accession>
<dbReference type="Gene3D" id="3.40.50.300">
    <property type="entry name" value="P-loop containing nucleotide triphosphate hydrolases"/>
    <property type="match status" value="1"/>
</dbReference>
<feature type="region of interest" description="Disordered" evidence="1">
    <location>
        <begin position="309"/>
        <end position="342"/>
    </location>
</feature>
<dbReference type="PANTHER" id="PTHR48470:SF1">
    <property type="entry name" value="CELL DIVISION CONTROL PROTEIN 48 C ISOFORM 1"/>
    <property type="match status" value="1"/>
</dbReference>